<dbReference type="Proteomes" id="UP000075243">
    <property type="component" value="Chromosome 11"/>
</dbReference>
<organism evidence="6 7">
    <name type="scientific">Cajanus cajan</name>
    <name type="common">Pigeon pea</name>
    <name type="synonym">Cajanus indicus</name>
    <dbReference type="NCBI Taxonomy" id="3821"/>
    <lineage>
        <taxon>Eukaryota</taxon>
        <taxon>Viridiplantae</taxon>
        <taxon>Streptophyta</taxon>
        <taxon>Embryophyta</taxon>
        <taxon>Tracheophyta</taxon>
        <taxon>Spermatophyta</taxon>
        <taxon>Magnoliopsida</taxon>
        <taxon>eudicotyledons</taxon>
        <taxon>Gunneridae</taxon>
        <taxon>Pentapetalae</taxon>
        <taxon>rosids</taxon>
        <taxon>fabids</taxon>
        <taxon>Fabales</taxon>
        <taxon>Fabaceae</taxon>
        <taxon>Papilionoideae</taxon>
        <taxon>50 kb inversion clade</taxon>
        <taxon>NPAAA clade</taxon>
        <taxon>indigoferoid/millettioid clade</taxon>
        <taxon>Phaseoleae</taxon>
        <taxon>Cajanus</taxon>
    </lineage>
</organism>
<dbReference type="InterPro" id="IPR021109">
    <property type="entry name" value="Peptidase_aspartic_dom_sf"/>
</dbReference>
<dbReference type="STRING" id="3821.A0A151SK52"/>
<dbReference type="Gene3D" id="2.40.70.10">
    <property type="entry name" value="Acid Proteases"/>
    <property type="match status" value="1"/>
</dbReference>
<evidence type="ECO:0000256" key="4">
    <source>
        <dbReference type="ARBA" id="ARBA00022833"/>
    </source>
</evidence>
<dbReference type="Gramene" id="C.cajan_01294.t">
    <property type="protein sequence ID" value="C.cajan_01294.t"/>
    <property type="gene ID" value="C.cajan_01294"/>
</dbReference>
<keyword evidence="4" id="KW-0862">Zinc</keyword>
<evidence type="ECO:0000313" key="6">
    <source>
        <dbReference type="EMBL" id="KYP55121.1"/>
    </source>
</evidence>
<dbReference type="PANTHER" id="PTHR33067">
    <property type="entry name" value="RNA-DIRECTED DNA POLYMERASE-RELATED"/>
    <property type="match status" value="1"/>
</dbReference>
<dbReference type="PROSITE" id="PS51036">
    <property type="entry name" value="ZF_A20"/>
    <property type="match status" value="1"/>
</dbReference>
<evidence type="ECO:0000256" key="3">
    <source>
        <dbReference type="ARBA" id="ARBA00022771"/>
    </source>
</evidence>
<evidence type="ECO:0000256" key="1">
    <source>
        <dbReference type="ARBA" id="ARBA00003732"/>
    </source>
</evidence>
<dbReference type="AlphaFoldDB" id="A0A151SK52"/>
<keyword evidence="2" id="KW-0479">Metal-binding</keyword>
<dbReference type="PANTHER" id="PTHR33067:SF15">
    <property type="entry name" value="RNA-DIRECTED DNA POLYMERASE"/>
    <property type="match status" value="1"/>
</dbReference>
<comment type="function">
    <text evidence="1">May be involved in environmental stress response.</text>
</comment>
<evidence type="ECO:0000313" key="7">
    <source>
        <dbReference type="Proteomes" id="UP000075243"/>
    </source>
</evidence>
<reference evidence="6 7" key="1">
    <citation type="journal article" date="2012" name="Nat. Biotechnol.">
        <title>Draft genome sequence of pigeonpea (Cajanus cajan), an orphan legume crop of resource-poor farmers.</title>
        <authorList>
            <person name="Varshney R.K."/>
            <person name="Chen W."/>
            <person name="Li Y."/>
            <person name="Bharti A.K."/>
            <person name="Saxena R.K."/>
            <person name="Schlueter J.A."/>
            <person name="Donoghue M.T."/>
            <person name="Azam S."/>
            <person name="Fan G."/>
            <person name="Whaley A.M."/>
            <person name="Farmer A.D."/>
            <person name="Sheridan J."/>
            <person name="Iwata A."/>
            <person name="Tuteja R."/>
            <person name="Penmetsa R.V."/>
            <person name="Wu W."/>
            <person name="Upadhyaya H.D."/>
            <person name="Yang S.P."/>
            <person name="Shah T."/>
            <person name="Saxena K.B."/>
            <person name="Michael T."/>
            <person name="McCombie W.R."/>
            <person name="Yang B."/>
            <person name="Zhang G."/>
            <person name="Yang H."/>
            <person name="Wang J."/>
            <person name="Spillane C."/>
            <person name="Cook D.R."/>
            <person name="May G.D."/>
            <person name="Xu X."/>
            <person name="Jackson S.A."/>
        </authorList>
    </citation>
    <scope>NUCLEOTIDE SEQUENCE [LARGE SCALE GENOMIC DNA]</scope>
    <source>
        <strain evidence="7">cv. Asha</strain>
    </source>
</reference>
<sequence>MAHKTEKEETDFKVPETITLCVNNCGVTGNPATNNMCQNCFAAFTASTSATSATSAAAGARSGASDSPDSGAGAASFSAAYGCGHLVGQYECCPPHRFVEDVLVQVGELIFPANYYVLNMEEGFSHGSAPIILGKPFLKIAQTKIDVYDGTLSMEFGDIVVHFNILDAMKFLSEDHSHSVFRAELIDDLVDENIHDFDSFHDKKHSFLSDLYSCLSCIESESAFRSDFDCDDASGFDTLGVVPLGLDFIELEYTTML</sequence>
<accession>A0A151SK52</accession>
<dbReference type="GO" id="GO:0008270">
    <property type="term" value="F:zinc ion binding"/>
    <property type="evidence" value="ECO:0007669"/>
    <property type="project" value="UniProtKB-KW"/>
</dbReference>
<gene>
    <name evidence="6" type="ORF">KK1_001326</name>
</gene>
<keyword evidence="7" id="KW-1185">Reference proteome</keyword>
<dbReference type="SUPFAM" id="SSF57716">
    <property type="entry name" value="Glucocorticoid receptor-like (DNA-binding domain)"/>
    <property type="match status" value="1"/>
</dbReference>
<dbReference type="GO" id="GO:0003677">
    <property type="term" value="F:DNA binding"/>
    <property type="evidence" value="ECO:0007669"/>
    <property type="project" value="InterPro"/>
</dbReference>
<dbReference type="InterPro" id="IPR002653">
    <property type="entry name" value="Znf_A20"/>
</dbReference>
<dbReference type="EMBL" id="CM003613">
    <property type="protein sequence ID" value="KYP55121.1"/>
    <property type="molecule type" value="Genomic_DNA"/>
</dbReference>
<feature type="domain" description="A20-type" evidence="5">
    <location>
        <begin position="15"/>
        <end position="49"/>
    </location>
</feature>
<evidence type="ECO:0000259" key="5">
    <source>
        <dbReference type="PROSITE" id="PS51036"/>
    </source>
</evidence>
<dbReference type="Pfam" id="PF01754">
    <property type="entry name" value="zf-A20"/>
    <property type="match status" value="1"/>
</dbReference>
<dbReference type="FunFam" id="1.20.5.4770:FF:000006">
    <property type="entry name" value="Zinc finger A20 and AN1 domain-containing stress-associated protein 1"/>
    <property type="match status" value="1"/>
</dbReference>
<protein>
    <submittedName>
        <fullName evidence="6">Zinc finger A20 and AN1 domain-containing stress-associated protein 1</fullName>
    </submittedName>
</protein>
<proteinExistence type="predicted"/>
<evidence type="ECO:0000256" key="2">
    <source>
        <dbReference type="ARBA" id="ARBA00022723"/>
    </source>
</evidence>
<dbReference type="SMART" id="SM00259">
    <property type="entry name" value="ZnF_A20"/>
    <property type="match status" value="1"/>
</dbReference>
<name>A0A151SK52_CAJCA</name>
<dbReference type="Gene3D" id="1.20.5.4770">
    <property type="match status" value="1"/>
</dbReference>
<keyword evidence="3" id="KW-0863">Zinc-finger</keyword>